<organism evidence="8 9">
    <name type="scientific">Paracoccus stylophorae</name>
    <dbReference type="NCBI Taxonomy" id="659350"/>
    <lineage>
        <taxon>Bacteria</taxon>
        <taxon>Pseudomonadati</taxon>
        <taxon>Pseudomonadota</taxon>
        <taxon>Alphaproteobacteria</taxon>
        <taxon>Rhodobacterales</taxon>
        <taxon>Paracoccaceae</taxon>
        <taxon>Paracoccus</taxon>
    </lineage>
</organism>
<dbReference type="PANTHER" id="PTHR30250:SF10">
    <property type="entry name" value="LIPOPOLYSACCHARIDE BIOSYNTHESIS PROTEIN WZXC"/>
    <property type="match status" value="1"/>
</dbReference>
<dbReference type="Proteomes" id="UP001218412">
    <property type="component" value="Plasmid p7412"/>
</dbReference>
<evidence type="ECO:0000256" key="3">
    <source>
        <dbReference type="ARBA" id="ARBA00022475"/>
    </source>
</evidence>
<keyword evidence="3" id="KW-1003">Cell membrane</keyword>
<keyword evidence="4 7" id="KW-0812">Transmembrane</keyword>
<comment type="similarity">
    <text evidence="2">Belongs to the polysaccharide synthase family.</text>
</comment>
<feature type="transmembrane region" description="Helical" evidence="7">
    <location>
        <begin position="310"/>
        <end position="330"/>
    </location>
</feature>
<protein>
    <submittedName>
        <fullName evidence="8">Oligosaccharide flippase family protein</fullName>
    </submittedName>
</protein>
<evidence type="ECO:0000256" key="1">
    <source>
        <dbReference type="ARBA" id="ARBA00004651"/>
    </source>
</evidence>
<reference evidence="8 9" key="1">
    <citation type="submission" date="2021-01" db="EMBL/GenBank/DDBJ databases">
        <title>Biogeographic distribution of Paracoccus.</title>
        <authorList>
            <person name="Hollensteiner J."/>
            <person name="Leineberger J."/>
            <person name="Brinkhoff T."/>
            <person name="Daniel R."/>
        </authorList>
    </citation>
    <scope>NUCLEOTIDE SEQUENCE [LARGE SCALE GENOMIC DNA]</scope>
    <source>
        <strain evidence="8 9">LMG25392</strain>
        <plasmid evidence="8 9">p7412</plasmid>
    </source>
</reference>
<dbReference type="InterPro" id="IPR050833">
    <property type="entry name" value="Poly_Biosynth_Transport"/>
</dbReference>
<feature type="transmembrane region" description="Helical" evidence="7">
    <location>
        <begin position="432"/>
        <end position="452"/>
    </location>
</feature>
<evidence type="ECO:0000256" key="5">
    <source>
        <dbReference type="ARBA" id="ARBA00022989"/>
    </source>
</evidence>
<evidence type="ECO:0000313" key="8">
    <source>
        <dbReference type="EMBL" id="WCR12690.1"/>
    </source>
</evidence>
<feature type="transmembrane region" description="Helical" evidence="7">
    <location>
        <begin position="375"/>
        <end position="395"/>
    </location>
</feature>
<keyword evidence="9" id="KW-1185">Reference proteome</keyword>
<evidence type="ECO:0000256" key="6">
    <source>
        <dbReference type="ARBA" id="ARBA00023136"/>
    </source>
</evidence>
<keyword evidence="6 7" id="KW-0472">Membrane</keyword>
<feature type="transmembrane region" description="Helical" evidence="7">
    <location>
        <begin position="262"/>
        <end position="289"/>
    </location>
</feature>
<sequence length="453" mass="49092">MIVFQYPYDRLKSLFQGDGSRARSMRATMLMAGAFGASKVMQLGSNLVLTRILFPEAFGLMTLVFVFIGALQLLSDVGVQPSIIRSARGDAPEFLQTAWTVMVVRGVWITGLAFVLAWPYARLYDQDILFPLICIAALSTVIHGFSSIGRNIRERDIVLGRVVLLDLLGQGAAISLTVLFAWLTQSVWGLAIGSVAGAIVTTALSHVLMPSSNNRFRWDRDVLSEIMVFGRWILLGTLLTYMGGEGIRAVNGYLVDIDTLAFLYMASMIGGVPGQLTSRILSGVAFPMLSRIVRERPDDLKLAVRKIRTLQIVFSLPLFFLLAMTAQPLIDFLYDTRYAPAGTFLAVLALNGAVAALPAAYLNALLSLGESRIHALLMGVASTLKIAGTICGFYLGGPVGMVLGVGLAELGVFCLSFAFARQRGFDSLQLDLACLLVLSGAYAYILPTINWAI</sequence>
<feature type="transmembrane region" description="Helical" evidence="7">
    <location>
        <begin position="342"/>
        <end position="363"/>
    </location>
</feature>
<name>A0ABY7T046_9RHOB</name>
<keyword evidence="8" id="KW-0614">Plasmid</keyword>
<evidence type="ECO:0000256" key="2">
    <source>
        <dbReference type="ARBA" id="ARBA00007430"/>
    </source>
</evidence>
<geneLocation type="plasmid" evidence="8 9">
    <name>p7412</name>
</geneLocation>
<keyword evidence="5 7" id="KW-1133">Transmembrane helix</keyword>
<feature type="transmembrane region" description="Helical" evidence="7">
    <location>
        <begin position="401"/>
        <end position="420"/>
    </location>
</feature>
<dbReference type="EMBL" id="CP067135">
    <property type="protein sequence ID" value="WCR12690.1"/>
    <property type="molecule type" value="Genomic_DNA"/>
</dbReference>
<accession>A0ABY7T046</accession>
<dbReference type="RefSeq" id="WP_272860664.1">
    <property type="nucleotide sequence ID" value="NZ_CP067135.1"/>
</dbReference>
<evidence type="ECO:0000256" key="4">
    <source>
        <dbReference type="ARBA" id="ARBA00022692"/>
    </source>
</evidence>
<feature type="transmembrane region" description="Helical" evidence="7">
    <location>
        <begin position="158"/>
        <end position="182"/>
    </location>
</feature>
<dbReference type="PANTHER" id="PTHR30250">
    <property type="entry name" value="PST FAMILY PREDICTED COLANIC ACID TRANSPORTER"/>
    <property type="match status" value="1"/>
</dbReference>
<feature type="transmembrane region" description="Helical" evidence="7">
    <location>
        <begin position="128"/>
        <end position="146"/>
    </location>
</feature>
<feature type="transmembrane region" description="Helical" evidence="7">
    <location>
        <begin position="188"/>
        <end position="210"/>
    </location>
</feature>
<gene>
    <name evidence="8" type="ORF">JHW45_17805</name>
</gene>
<feature type="transmembrane region" description="Helical" evidence="7">
    <location>
        <begin position="94"/>
        <end position="116"/>
    </location>
</feature>
<feature type="transmembrane region" description="Helical" evidence="7">
    <location>
        <begin position="52"/>
        <end position="74"/>
    </location>
</feature>
<proteinExistence type="inferred from homology"/>
<feature type="transmembrane region" description="Helical" evidence="7">
    <location>
        <begin position="222"/>
        <end position="242"/>
    </location>
</feature>
<comment type="subcellular location">
    <subcellularLocation>
        <location evidence="1">Cell membrane</location>
        <topology evidence="1">Multi-pass membrane protein</topology>
    </subcellularLocation>
</comment>
<dbReference type="Pfam" id="PF13440">
    <property type="entry name" value="Polysacc_synt_3"/>
    <property type="match status" value="1"/>
</dbReference>
<evidence type="ECO:0000256" key="7">
    <source>
        <dbReference type="SAM" id="Phobius"/>
    </source>
</evidence>
<evidence type="ECO:0000313" key="9">
    <source>
        <dbReference type="Proteomes" id="UP001218412"/>
    </source>
</evidence>